<keyword evidence="2" id="KW-1003">Cell membrane</keyword>
<feature type="transmembrane region" description="Helical" evidence="6">
    <location>
        <begin position="6"/>
        <end position="29"/>
    </location>
</feature>
<reference evidence="8" key="1">
    <citation type="journal article" date="2019" name="Int. J. Syst. Evol. Microbiol.">
        <title>The Global Catalogue of Microorganisms (GCM) 10K type strain sequencing project: providing services to taxonomists for standard genome sequencing and annotation.</title>
        <authorList>
            <consortium name="The Broad Institute Genomics Platform"/>
            <consortium name="The Broad Institute Genome Sequencing Center for Infectious Disease"/>
            <person name="Wu L."/>
            <person name="Ma J."/>
        </authorList>
    </citation>
    <scope>NUCLEOTIDE SEQUENCE [LARGE SCALE GENOMIC DNA]</scope>
    <source>
        <strain evidence="8">KCTC 52640</strain>
    </source>
</reference>
<dbReference type="Pfam" id="PF01810">
    <property type="entry name" value="LysE"/>
    <property type="match status" value="1"/>
</dbReference>
<proteinExistence type="predicted"/>
<comment type="caution">
    <text evidence="7">The sequence shown here is derived from an EMBL/GenBank/DDBJ whole genome shotgun (WGS) entry which is preliminary data.</text>
</comment>
<comment type="subcellular location">
    <subcellularLocation>
        <location evidence="1">Cell membrane</location>
        <topology evidence="1">Multi-pass membrane protein</topology>
    </subcellularLocation>
</comment>
<evidence type="ECO:0000256" key="2">
    <source>
        <dbReference type="ARBA" id="ARBA00022475"/>
    </source>
</evidence>
<name>A0ABV7EV07_9GAMM</name>
<accession>A0ABV7EV07</accession>
<gene>
    <name evidence="7" type="ORF">ACFOSU_15110</name>
</gene>
<feature type="transmembrane region" description="Helical" evidence="6">
    <location>
        <begin position="41"/>
        <end position="66"/>
    </location>
</feature>
<keyword evidence="5 6" id="KW-0472">Membrane</keyword>
<keyword evidence="8" id="KW-1185">Reference proteome</keyword>
<evidence type="ECO:0000256" key="5">
    <source>
        <dbReference type="ARBA" id="ARBA00023136"/>
    </source>
</evidence>
<evidence type="ECO:0000256" key="4">
    <source>
        <dbReference type="ARBA" id="ARBA00022989"/>
    </source>
</evidence>
<feature type="transmembrane region" description="Helical" evidence="6">
    <location>
        <begin position="146"/>
        <end position="171"/>
    </location>
</feature>
<protein>
    <submittedName>
        <fullName evidence="7">LysE family translocator</fullName>
    </submittedName>
</protein>
<evidence type="ECO:0000256" key="6">
    <source>
        <dbReference type="SAM" id="Phobius"/>
    </source>
</evidence>
<keyword evidence="3 6" id="KW-0812">Transmembrane</keyword>
<sequence>MNQDLVVVLTTLALYAGLVVSPGPGFALITRLSMSGARTAAYAASLGFAVGATFYAILTMTGLVILLERVSWLAAAVEVAGGCYLIYFGVSAWLSGAAATGGESPDMPTGAWRGFRIGLLVDLSNPKGIAFFLSLYSVAIPAGTALWAKAAILVGGFALEVLWYSLVALLLSSRPARATYRRFGGWIERGIGTVLAGFGARLIAARL</sequence>
<dbReference type="PANTHER" id="PTHR30086">
    <property type="entry name" value="ARGININE EXPORTER PROTEIN ARGO"/>
    <property type="match status" value="1"/>
</dbReference>
<evidence type="ECO:0000256" key="1">
    <source>
        <dbReference type="ARBA" id="ARBA00004651"/>
    </source>
</evidence>
<dbReference type="EMBL" id="JBHRSS010000007">
    <property type="protein sequence ID" value="MFC3105210.1"/>
    <property type="molecule type" value="Genomic_DNA"/>
</dbReference>
<dbReference type="Proteomes" id="UP001595462">
    <property type="component" value="Unassembled WGS sequence"/>
</dbReference>
<evidence type="ECO:0000256" key="3">
    <source>
        <dbReference type="ARBA" id="ARBA00022692"/>
    </source>
</evidence>
<dbReference type="PANTHER" id="PTHR30086:SF20">
    <property type="entry name" value="ARGININE EXPORTER PROTEIN ARGO-RELATED"/>
    <property type="match status" value="1"/>
</dbReference>
<evidence type="ECO:0000313" key="7">
    <source>
        <dbReference type="EMBL" id="MFC3105210.1"/>
    </source>
</evidence>
<dbReference type="RefSeq" id="WP_380690770.1">
    <property type="nucleotide sequence ID" value="NZ_JBHRSS010000007.1"/>
</dbReference>
<evidence type="ECO:0000313" key="8">
    <source>
        <dbReference type="Proteomes" id="UP001595462"/>
    </source>
</evidence>
<keyword evidence="4 6" id="KW-1133">Transmembrane helix</keyword>
<organism evidence="7 8">
    <name type="scientific">Salinisphaera aquimarina</name>
    <dbReference type="NCBI Taxonomy" id="2094031"/>
    <lineage>
        <taxon>Bacteria</taxon>
        <taxon>Pseudomonadati</taxon>
        <taxon>Pseudomonadota</taxon>
        <taxon>Gammaproteobacteria</taxon>
        <taxon>Salinisphaerales</taxon>
        <taxon>Salinisphaeraceae</taxon>
        <taxon>Salinisphaera</taxon>
    </lineage>
</organism>
<feature type="transmembrane region" description="Helical" evidence="6">
    <location>
        <begin position="72"/>
        <end position="96"/>
    </location>
</feature>
<dbReference type="InterPro" id="IPR001123">
    <property type="entry name" value="LeuE-type"/>
</dbReference>